<keyword evidence="2 4" id="KW-0863">Zinc-finger</keyword>
<dbReference type="EMBL" id="MU251256">
    <property type="protein sequence ID" value="KAG9253834.1"/>
    <property type="molecule type" value="Genomic_DNA"/>
</dbReference>
<dbReference type="PROSITE" id="PS50089">
    <property type="entry name" value="ZF_RING_2"/>
    <property type="match status" value="1"/>
</dbReference>
<dbReference type="SUPFAM" id="SSF57850">
    <property type="entry name" value="RING/U-box"/>
    <property type="match status" value="1"/>
</dbReference>
<dbReference type="InterPro" id="IPR017907">
    <property type="entry name" value="Znf_RING_CS"/>
</dbReference>
<dbReference type="GO" id="GO:0008270">
    <property type="term" value="F:zinc ion binding"/>
    <property type="evidence" value="ECO:0007669"/>
    <property type="project" value="UniProtKB-KW"/>
</dbReference>
<evidence type="ECO:0000256" key="3">
    <source>
        <dbReference type="ARBA" id="ARBA00022833"/>
    </source>
</evidence>
<dbReference type="OrthoDB" id="6270329at2759"/>
<feature type="region of interest" description="Disordered" evidence="5">
    <location>
        <begin position="1"/>
        <end position="121"/>
    </location>
</feature>
<proteinExistence type="predicted"/>
<dbReference type="InterPro" id="IPR013083">
    <property type="entry name" value="Znf_RING/FYVE/PHD"/>
</dbReference>
<dbReference type="SMART" id="SM00184">
    <property type="entry name" value="RING"/>
    <property type="match status" value="1"/>
</dbReference>
<dbReference type="Proteomes" id="UP000887229">
    <property type="component" value="Unassembled WGS sequence"/>
</dbReference>
<evidence type="ECO:0000313" key="8">
    <source>
        <dbReference type="Proteomes" id="UP000887229"/>
    </source>
</evidence>
<feature type="compositionally biased region" description="Low complexity" evidence="5">
    <location>
        <begin position="92"/>
        <end position="105"/>
    </location>
</feature>
<dbReference type="PANTHER" id="PTHR23041:SF78">
    <property type="entry name" value="E3 UBIQUITIN-PROTEIN LIGASE RNF4"/>
    <property type="match status" value="1"/>
</dbReference>
<feature type="compositionally biased region" description="Low complexity" evidence="5">
    <location>
        <begin position="212"/>
        <end position="224"/>
    </location>
</feature>
<name>A0A9P7ZKK6_9HYPO</name>
<comment type="caution">
    <text evidence="7">The sequence shown here is derived from an EMBL/GenBank/DDBJ whole genome shotgun (WGS) entry which is preliminary data.</text>
</comment>
<gene>
    <name evidence="7" type="ORF">F5Z01DRAFT_656802</name>
</gene>
<accession>A0A9P7ZKK6</accession>
<dbReference type="InterPro" id="IPR047134">
    <property type="entry name" value="RNF4"/>
</dbReference>
<dbReference type="AlphaFoldDB" id="A0A9P7ZKK6"/>
<evidence type="ECO:0000256" key="2">
    <source>
        <dbReference type="ARBA" id="ARBA00022771"/>
    </source>
</evidence>
<keyword evidence="3" id="KW-0862">Zinc</keyword>
<protein>
    <recommendedName>
        <fullName evidence="6">RING-type domain-containing protein</fullName>
    </recommendedName>
</protein>
<evidence type="ECO:0000313" key="7">
    <source>
        <dbReference type="EMBL" id="KAG9253834.1"/>
    </source>
</evidence>
<keyword evidence="1" id="KW-0479">Metal-binding</keyword>
<evidence type="ECO:0000259" key="6">
    <source>
        <dbReference type="PROSITE" id="PS50089"/>
    </source>
</evidence>
<dbReference type="RefSeq" id="XP_046117758.1">
    <property type="nucleotide sequence ID" value="XM_046263604.1"/>
</dbReference>
<keyword evidence="8" id="KW-1185">Reference proteome</keyword>
<feature type="compositionally biased region" description="Polar residues" evidence="5">
    <location>
        <begin position="56"/>
        <end position="78"/>
    </location>
</feature>
<evidence type="ECO:0000256" key="4">
    <source>
        <dbReference type="PROSITE-ProRule" id="PRU00175"/>
    </source>
</evidence>
<dbReference type="PANTHER" id="PTHR23041">
    <property type="entry name" value="RING FINGER DOMAIN-CONTAINING"/>
    <property type="match status" value="1"/>
</dbReference>
<dbReference type="InterPro" id="IPR001841">
    <property type="entry name" value="Znf_RING"/>
</dbReference>
<dbReference type="Gene3D" id="3.30.40.10">
    <property type="entry name" value="Zinc/RING finger domain, C3HC4 (zinc finger)"/>
    <property type="match status" value="1"/>
</dbReference>
<dbReference type="GeneID" id="70294507"/>
<evidence type="ECO:0000256" key="5">
    <source>
        <dbReference type="SAM" id="MobiDB-lite"/>
    </source>
</evidence>
<reference evidence="7" key="1">
    <citation type="journal article" date="2021" name="IMA Fungus">
        <title>Genomic characterization of three marine fungi, including Emericellopsis atlantica sp. nov. with signatures of a generalist lifestyle and marine biomass degradation.</title>
        <authorList>
            <person name="Hagestad O.C."/>
            <person name="Hou L."/>
            <person name="Andersen J.H."/>
            <person name="Hansen E.H."/>
            <person name="Altermark B."/>
            <person name="Li C."/>
            <person name="Kuhnert E."/>
            <person name="Cox R.J."/>
            <person name="Crous P.W."/>
            <person name="Spatafora J.W."/>
            <person name="Lail K."/>
            <person name="Amirebrahimi M."/>
            <person name="Lipzen A."/>
            <person name="Pangilinan J."/>
            <person name="Andreopoulos W."/>
            <person name="Hayes R.D."/>
            <person name="Ng V."/>
            <person name="Grigoriev I.V."/>
            <person name="Jackson S.A."/>
            <person name="Sutton T.D.S."/>
            <person name="Dobson A.D.W."/>
            <person name="Rama T."/>
        </authorList>
    </citation>
    <scope>NUCLEOTIDE SEQUENCE</scope>
    <source>
        <strain evidence="7">TS7</strain>
    </source>
</reference>
<feature type="domain" description="RING-type" evidence="6">
    <location>
        <begin position="292"/>
        <end position="333"/>
    </location>
</feature>
<evidence type="ECO:0000256" key="1">
    <source>
        <dbReference type="ARBA" id="ARBA00022723"/>
    </source>
</evidence>
<organism evidence="7 8">
    <name type="scientific">Emericellopsis atlantica</name>
    <dbReference type="NCBI Taxonomy" id="2614577"/>
    <lineage>
        <taxon>Eukaryota</taxon>
        <taxon>Fungi</taxon>
        <taxon>Dikarya</taxon>
        <taxon>Ascomycota</taxon>
        <taxon>Pezizomycotina</taxon>
        <taxon>Sordariomycetes</taxon>
        <taxon>Hypocreomycetidae</taxon>
        <taxon>Hypocreales</taxon>
        <taxon>Bionectriaceae</taxon>
        <taxon>Emericellopsis</taxon>
    </lineage>
</organism>
<dbReference type="Pfam" id="PF13920">
    <property type="entry name" value="zf-C3HC4_3"/>
    <property type="match status" value="1"/>
</dbReference>
<sequence length="373" mass="40484">MSSTQSSPGASHAARSRLVPPNPPRDFSRVPSNPRDKRPPHRTTLEPPIGHHHQRSSSPRLHATNSPSLTRRQSQRTSLPGEPAGLVDPGGASDAANTNADAAASPRRHASPHPPRVWPNDEIWLPRLPVRDDPIDRALASSGWSPDALNHLFTSDAILSDLANNTFSSPSTYPSFTTTNQLSQPHISTEDATISPLVLADNMPATTRRRSTTAMPASSPPTTARALHVGSRDSGPPAKKMRIGNDEDDPFKSPSPLFSEEPIDLTDPAIPPEQAARRPKSPPNVKLASFQCAICLDNVENMTVTHCGHIFCAQCLHSSLCVESTKGRCPMCRAKIDIKPRDEYSSKTKGFYPIELKLMTKSRKGKRKAGDTS</sequence>
<feature type="region of interest" description="Disordered" evidence="5">
    <location>
        <begin position="208"/>
        <end position="284"/>
    </location>
</feature>
<dbReference type="PROSITE" id="PS00518">
    <property type="entry name" value="ZF_RING_1"/>
    <property type="match status" value="1"/>
</dbReference>